<reference evidence="1 2" key="1">
    <citation type="submission" date="2013-10" db="EMBL/GenBank/DDBJ databases">
        <title>Complete genome sequence of Corynebacterium lactis DSM 45799(T), isolated from raw cow milk.</title>
        <authorList>
            <person name="Ruckert C."/>
            <person name="Albersmeier A."/>
            <person name="Lipski A."/>
            <person name="Kalinowski J."/>
        </authorList>
    </citation>
    <scope>NUCLEOTIDE SEQUENCE [LARGE SCALE GENOMIC DNA]</scope>
    <source>
        <strain evidence="1 2">RW2-5</strain>
    </source>
</reference>
<name>A0A0K2H2U1_9CORY</name>
<dbReference type="KEGG" id="clw:CLAC_00385"/>
<dbReference type="STRING" id="1408189.CLAC_00385"/>
<dbReference type="AlphaFoldDB" id="A0A0K2H2U1"/>
<gene>
    <name evidence="1" type="ORF">CLAC_00385</name>
</gene>
<organism evidence="1 2">
    <name type="scientific">Corynebacterium lactis RW2-5</name>
    <dbReference type="NCBI Taxonomy" id="1408189"/>
    <lineage>
        <taxon>Bacteria</taxon>
        <taxon>Bacillati</taxon>
        <taxon>Actinomycetota</taxon>
        <taxon>Actinomycetes</taxon>
        <taxon>Mycobacteriales</taxon>
        <taxon>Corynebacteriaceae</taxon>
        <taxon>Corynebacterium</taxon>
    </lineage>
</organism>
<sequence length="255" mass="28562">MLREFLYLDESLVDQFVSQIDSGLIESEDVTTSNSKSKGGKLGLGSVTGNIDADSTSQSSFQRAMTPESKFNHLFSHLDATIVDLEHPLGFSEVVPRSFIEVDCEISIPMLGKVIAQPDEIADIGEMLRMFPGHDNSVNQETIDQIRMISNLSGKSIVCMGEVDEGLQTYLFKLDPKFLKLDLNDIECEAFVLGKVEKKFPVGQRYPLLNVPGMNLLNRKARRRMEKEQSYEQPLNEESEIEGPAAVLRVLAIYR</sequence>
<proteinExistence type="predicted"/>
<dbReference type="Proteomes" id="UP000058446">
    <property type="component" value="Chromosome"/>
</dbReference>
<dbReference type="EMBL" id="CP006841">
    <property type="protein sequence ID" value="ALA68347.1"/>
    <property type="molecule type" value="Genomic_DNA"/>
</dbReference>
<dbReference type="PATRIC" id="fig|1408189.4.peg.79"/>
<accession>A0A0K2H2U1</accession>
<evidence type="ECO:0000313" key="2">
    <source>
        <dbReference type="Proteomes" id="UP000058446"/>
    </source>
</evidence>
<dbReference type="RefSeq" id="WP_053411233.1">
    <property type="nucleotide sequence ID" value="NZ_CP006841.1"/>
</dbReference>
<dbReference type="InterPro" id="IPR045633">
    <property type="entry name" value="DUF6414"/>
</dbReference>
<dbReference type="Pfam" id="PF19952">
    <property type="entry name" value="DUF6414"/>
    <property type="match status" value="1"/>
</dbReference>
<evidence type="ECO:0000313" key="1">
    <source>
        <dbReference type="EMBL" id="ALA68347.1"/>
    </source>
</evidence>
<keyword evidence="2" id="KW-1185">Reference proteome</keyword>
<protein>
    <submittedName>
        <fullName evidence="1">Uncharacterized protein</fullName>
    </submittedName>
</protein>